<evidence type="ECO:0000313" key="1">
    <source>
        <dbReference type="EMBL" id="VDP17547.1"/>
    </source>
</evidence>
<protein>
    <submittedName>
        <fullName evidence="1">Uncharacterized protein</fullName>
    </submittedName>
</protein>
<proteinExistence type="predicted"/>
<gene>
    <name evidence="1" type="ORF">SMRZ_LOCUS15131</name>
</gene>
<sequence length="33" mass="3711">MRSHFQIVRTNINPPSFSGSSKIYPCMVWAAGK</sequence>
<dbReference type="AlphaFoldDB" id="A0A3P8ASU0"/>
<organism evidence="1 2">
    <name type="scientific">Schistosoma margrebowiei</name>
    <dbReference type="NCBI Taxonomy" id="48269"/>
    <lineage>
        <taxon>Eukaryota</taxon>
        <taxon>Metazoa</taxon>
        <taxon>Spiralia</taxon>
        <taxon>Lophotrochozoa</taxon>
        <taxon>Platyhelminthes</taxon>
        <taxon>Trematoda</taxon>
        <taxon>Digenea</taxon>
        <taxon>Strigeidida</taxon>
        <taxon>Schistosomatoidea</taxon>
        <taxon>Schistosomatidae</taxon>
        <taxon>Schistosoma</taxon>
    </lineage>
</organism>
<dbReference type="EMBL" id="UZAI01016880">
    <property type="protein sequence ID" value="VDP17547.1"/>
    <property type="molecule type" value="Genomic_DNA"/>
</dbReference>
<dbReference type="Proteomes" id="UP000277204">
    <property type="component" value="Unassembled WGS sequence"/>
</dbReference>
<keyword evidence="2" id="KW-1185">Reference proteome</keyword>
<accession>A0A3P8ASU0</accession>
<reference evidence="1 2" key="1">
    <citation type="submission" date="2018-11" db="EMBL/GenBank/DDBJ databases">
        <authorList>
            <consortium name="Pathogen Informatics"/>
        </authorList>
    </citation>
    <scope>NUCLEOTIDE SEQUENCE [LARGE SCALE GENOMIC DNA]</scope>
    <source>
        <strain evidence="1 2">Zambia</strain>
    </source>
</reference>
<evidence type="ECO:0000313" key="2">
    <source>
        <dbReference type="Proteomes" id="UP000277204"/>
    </source>
</evidence>
<name>A0A3P8ASU0_9TREM</name>